<gene>
    <name evidence="1" type="ordered locus">RB324</name>
</gene>
<dbReference type="STRING" id="243090.RB324"/>
<organism evidence="1 2">
    <name type="scientific">Rhodopirellula baltica (strain DSM 10527 / NCIMB 13988 / SH1)</name>
    <dbReference type="NCBI Taxonomy" id="243090"/>
    <lineage>
        <taxon>Bacteria</taxon>
        <taxon>Pseudomonadati</taxon>
        <taxon>Planctomycetota</taxon>
        <taxon>Planctomycetia</taxon>
        <taxon>Pirellulales</taxon>
        <taxon>Pirellulaceae</taxon>
        <taxon>Rhodopirellula</taxon>
    </lineage>
</organism>
<dbReference type="EnsemblBacteria" id="CAD71514">
    <property type="protein sequence ID" value="CAD71514"/>
    <property type="gene ID" value="RB324"/>
</dbReference>
<keyword evidence="2" id="KW-1185">Reference proteome</keyword>
<reference evidence="1 2" key="1">
    <citation type="journal article" date="2003" name="Proc. Natl. Acad. Sci. U.S.A.">
        <title>Complete genome sequence of the marine planctomycete Pirellula sp. strain 1.</title>
        <authorList>
            <person name="Gloeckner F.O."/>
            <person name="Kube M."/>
            <person name="Bauer M."/>
            <person name="Teeling H."/>
            <person name="Lombardot T."/>
            <person name="Ludwig W."/>
            <person name="Gade D."/>
            <person name="Beck A."/>
            <person name="Borzym K."/>
            <person name="Heitmann K."/>
            <person name="Rabus R."/>
            <person name="Schlesner H."/>
            <person name="Amann R."/>
            <person name="Reinhardt R."/>
        </authorList>
    </citation>
    <scope>NUCLEOTIDE SEQUENCE [LARGE SCALE GENOMIC DNA]</scope>
    <source>
        <strain evidence="2">DSM 10527 / NCIMB 13988 / SH1</strain>
    </source>
</reference>
<dbReference type="InParanoid" id="Q7UYX7"/>
<evidence type="ECO:0000313" key="1">
    <source>
        <dbReference type="EMBL" id="CAD71514.1"/>
    </source>
</evidence>
<dbReference type="KEGG" id="rba:RB324"/>
<dbReference type="EMBL" id="BX294133">
    <property type="protein sequence ID" value="CAD71514.1"/>
    <property type="molecule type" value="Genomic_DNA"/>
</dbReference>
<evidence type="ECO:0000313" key="2">
    <source>
        <dbReference type="Proteomes" id="UP000001025"/>
    </source>
</evidence>
<protein>
    <submittedName>
        <fullName evidence="1">Uncharacterized protein</fullName>
    </submittedName>
</protein>
<name>Q7UYX7_RHOBA</name>
<dbReference type="Proteomes" id="UP000001025">
    <property type="component" value="Chromosome"/>
</dbReference>
<dbReference type="AlphaFoldDB" id="Q7UYX7"/>
<accession>Q7UYX7</accession>
<proteinExistence type="predicted"/>
<sequence length="49" mass="5436">MNQTSRQSNSIVCACRPLSKPASDPAEMPNRVGICYDARRRLTTSINIL</sequence>
<dbReference type="HOGENOM" id="CLU_3140024_0_0_0"/>